<evidence type="ECO:0000313" key="2">
    <source>
        <dbReference type="EMBL" id="JAO06496.1"/>
    </source>
</evidence>
<feature type="region of interest" description="Disordered" evidence="1">
    <location>
        <begin position="1"/>
        <end position="103"/>
    </location>
</feature>
<dbReference type="AlphaFoldDB" id="A0A0S7ETX9"/>
<sequence length="145" mass="16276">MKTNGLANGDADQQHSHSLPISLCFSQHLEGTGKEKKKRDEEGQSKARRPMSRHQPSHNTTDTNPGSVPLAPDCHKSDKASQQDEREGQKNNRRPSLMCQGGETNSNLWTDEALIMSTCKLRQLNTLNLDIKPIIYYSLNCLYLV</sequence>
<feature type="compositionally biased region" description="Basic residues" evidence="1">
    <location>
        <begin position="46"/>
        <end position="56"/>
    </location>
</feature>
<organism evidence="2">
    <name type="scientific">Poeciliopsis prolifica</name>
    <name type="common">blackstripe livebearer</name>
    <dbReference type="NCBI Taxonomy" id="188132"/>
    <lineage>
        <taxon>Eukaryota</taxon>
        <taxon>Metazoa</taxon>
        <taxon>Chordata</taxon>
        <taxon>Craniata</taxon>
        <taxon>Vertebrata</taxon>
        <taxon>Euteleostomi</taxon>
        <taxon>Actinopterygii</taxon>
        <taxon>Neopterygii</taxon>
        <taxon>Teleostei</taxon>
        <taxon>Neoteleostei</taxon>
        <taxon>Acanthomorphata</taxon>
        <taxon>Ovalentaria</taxon>
        <taxon>Atherinomorphae</taxon>
        <taxon>Cyprinodontiformes</taxon>
        <taxon>Poeciliidae</taxon>
        <taxon>Poeciliinae</taxon>
        <taxon>Poeciliopsis</taxon>
    </lineage>
</organism>
<gene>
    <name evidence="2" type="primary">PPUP7738</name>
</gene>
<evidence type="ECO:0000256" key="1">
    <source>
        <dbReference type="SAM" id="MobiDB-lite"/>
    </source>
</evidence>
<feature type="non-terminal residue" evidence="2">
    <location>
        <position position="145"/>
    </location>
</feature>
<dbReference type="EMBL" id="GBYX01475179">
    <property type="protein sequence ID" value="JAO06496.1"/>
    <property type="molecule type" value="Transcribed_RNA"/>
</dbReference>
<feature type="compositionally biased region" description="Polar residues" evidence="1">
    <location>
        <begin position="57"/>
        <end position="66"/>
    </location>
</feature>
<reference evidence="2" key="1">
    <citation type="submission" date="2014-12" db="EMBL/GenBank/DDBJ databases">
        <title>Parallel Evolution in Life History Adaptation Evident in the Tissue-Specific Poeciliopsis prolifica transcriptome.</title>
        <authorList>
            <person name="Jue N.K."/>
            <person name="Foley R.J."/>
            <person name="Obergfell C."/>
            <person name="Reznick D.N."/>
            <person name="O'Neill R.J."/>
            <person name="O'Neill M.J."/>
        </authorList>
    </citation>
    <scope>NUCLEOTIDE SEQUENCE</scope>
</reference>
<feature type="compositionally biased region" description="Basic and acidic residues" evidence="1">
    <location>
        <begin position="73"/>
        <end position="90"/>
    </location>
</feature>
<protein>
    <submittedName>
        <fullName evidence="2">PPUP7738</fullName>
    </submittedName>
</protein>
<name>A0A0S7ETX9_9TELE</name>
<accession>A0A0S7ETX9</accession>
<proteinExistence type="predicted"/>
<feature type="compositionally biased region" description="Basic and acidic residues" evidence="1">
    <location>
        <begin position="31"/>
        <end position="45"/>
    </location>
</feature>